<dbReference type="KEGG" id="dpx:DAPPUDRAFT_267080"/>
<accession>E9HVY4</accession>
<dbReference type="PhylomeDB" id="E9HVY4"/>
<protein>
    <submittedName>
        <fullName evidence="2">Uncharacterized protein</fullName>
    </submittedName>
</protein>
<feature type="compositionally biased region" description="Low complexity" evidence="1">
    <location>
        <begin position="139"/>
        <end position="148"/>
    </location>
</feature>
<feature type="compositionally biased region" description="Low complexity" evidence="1">
    <location>
        <begin position="191"/>
        <end position="202"/>
    </location>
</feature>
<dbReference type="AlphaFoldDB" id="E9HVY4"/>
<feature type="compositionally biased region" description="Acidic residues" evidence="1">
    <location>
        <begin position="155"/>
        <end position="164"/>
    </location>
</feature>
<evidence type="ECO:0000313" key="3">
    <source>
        <dbReference type="Proteomes" id="UP000000305"/>
    </source>
</evidence>
<feature type="region of interest" description="Disordered" evidence="1">
    <location>
        <begin position="139"/>
        <end position="213"/>
    </location>
</feature>
<dbReference type="InParanoid" id="E9HVY4"/>
<name>E9HVY4_DAPPU</name>
<gene>
    <name evidence="2" type="ORF">DAPPUDRAFT_267080</name>
</gene>
<organism evidence="2 3">
    <name type="scientific">Daphnia pulex</name>
    <name type="common">Water flea</name>
    <dbReference type="NCBI Taxonomy" id="6669"/>
    <lineage>
        <taxon>Eukaryota</taxon>
        <taxon>Metazoa</taxon>
        <taxon>Ecdysozoa</taxon>
        <taxon>Arthropoda</taxon>
        <taxon>Crustacea</taxon>
        <taxon>Branchiopoda</taxon>
        <taxon>Diplostraca</taxon>
        <taxon>Cladocera</taxon>
        <taxon>Anomopoda</taxon>
        <taxon>Daphniidae</taxon>
        <taxon>Daphnia</taxon>
    </lineage>
</organism>
<evidence type="ECO:0000256" key="1">
    <source>
        <dbReference type="SAM" id="MobiDB-lite"/>
    </source>
</evidence>
<dbReference type="HOGENOM" id="CLU_1195912_0_0_1"/>
<reference evidence="2 3" key="1">
    <citation type="journal article" date="2011" name="Science">
        <title>The ecoresponsive genome of Daphnia pulex.</title>
        <authorList>
            <person name="Colbourne J.K."/>
            <person name="Pfrender M.E."/>
            <person name="Gilbert D."/>
            <person name="Thomas W.K."/>
            <person name="Tucker A."/>
            <person name="Oakley T.H."/>
            <person name="Tokishita S."/>
            <person name="Aerts A."/>
            <person name="Arnold G.J."/>
            <person name="Basu M.K."/>
            <person name="Bauer D.J."/>
            <person name="Caceres C.E."/>
            <person name="Carmel L."/>
            <person name="Casola C."/>
            <person name="Choi J.H."/>
            <person name="Detter J.C."/>
            <person name="Dong Q."/>
            <person name="Dusheyko S."/>
            <person name="Eads B.D."/>
            <person name="Frohlich T."/>
            <person name="Geiler-Samerotte K.A."/>
            <person name="Gerlach D."/>
            <person name="Hatcher P."/>
            <person name="Jogdeo S."/>
            <person name="Krijgsveld J."/>
            <person name="Kriventseva E.V."/>
            <person name="Kultz D."/>
            <person name="Laforsch C."/>
            <person name="Lindquist E."/>
            <person name="Lopez J."/>
            <person name="Manak J.R."/>
            <person name="Muller J."/>
            <person name="Pangilinan J."/>
            <person name="Patwardhan R.P."/>
            <person name="Pitluck S."/>
            <person name="Pritham E.J."/>
            <person name="Rechtsteiner A."/>
            <person name="Rho M."/>
            <person name="Rogozin I.B."/>
            <person name="Sakarya O."/>
            <person name="Salamov A."/>
            <person name="Schaack S."/>
            <person name="Shapiro H."/>
            <person name="Shiga Y."/>
            <person name="Skalitzky C."/>
            <person name="Smith Z."/>
            <person name="Souvorov A."/>
            <person name="Sung W."/>
            <person name="Tang Z."/>
            <person name="Tsuchiya D."/>
            <person name="Tu H."/>
            <person name="Vos H."/>
            <person name="Wang M."/>
            <person name="Wolf Y.I."/>
            <person name="Yamagata H."/>
            <person name="Yamada T."/>
            <person name="Ye Y."/>
            <person name="Shaw J.R."/>
            <person name="Andrews J."/>
            <person name="Crease T.J."/>
            <person name="Tang H."/>
            <person name="Lucas S.M."/>
            <person name="Robertson H.M."/>
            <person name="Bork P."/>
            <person name="Koonin E.V."/>
            <person name="Zdobnov E.M."/>
            <person name="Grigoriev I.V."/>
            <person name="Lynch M."/>
            <person name="Boore J.L."/>
        </authorList>
    </citation>
    <scope>NUCLEOTIDE SEQUENCE [LARGE SCALE GENOMIC DNA]</scope>
</reference>
<evidence type="ECO:0000313" key="2">
    <source>
        <dbReference type="EMBL" id="EFX64089.1"/>
    </source>
</evidence>
<proteinExistence type="predicted"/>
<sequence length="232" mass="25991">MAEIINQVENFGTTRQTQKISEPINRATHCNSSSRFDTRMTSPDQSISFFSLSRAPVRTPILDDELPRETLTPHLKGLLPITRQFLNAKPLRDALRPRYYEDIRFRPIEYPAPRPVQAPIRVPLPDLTPAEIVAPPAREEPVAAASAPTKPVIGPDDENEEEWEIAGSAAPRACPTKPVEEDKLKLCWSETNSTDYSSPSESSTDENERGFNRELERNPAFACCYCGWSPIG</sequence>
<keyword evidence="3" id="KW-1185">Reference proteome</keyword>
<dbReference type="Proteomes" id="UP000000305">
    <property type="component" value="Unassembled WGS sequence"/>
</dbReference>
<dbReference type="EMBL" id="GL732882">
    <property type="protein sequence ID" value="EFX64089.1"/>
    <property type="molecule type" value="Genomic_DNA"/>
</dbReference>